<sequence length="109" mass="12627">MKRLADFIRSGRHQTEPIPDDIRKDGLTWLAEQLAASRARYSNPMEPPWLFLPDIPAGSIGWRMGPGEEYWMDFLVWFRGLSGSERGAYMHRVPEPQDWVGFYDSLLVS</sequence>
<dbReference type="RefSeq" id="WP_168772788.1">
    <property type="nucleotide sequence ID" value="NZ_JAABNR010000001.1"/>
</dbReference>
<evidence type="ECO:0000256" key="1">
    <source>
        <dbReference type="SAM" id="MobiDB-lite"/>
    </source>
</evidence>
<comment type="caution">
    <text evidence="2">The sequence shown here is derived from an EMBL/GenBank/DDBJ whole genome shotgun (WGS) entry which is preliminary data.</text>
</comment>
<organism evidence="2 3">
    <name type="scientific">Stagnihabitans tardus</name>
    <dbReference type="NCBI Taxonomy" id="2699202"/>
    <lineage>
        <taxon>Bacteria</taxon>
        <taxon>Pseudomonadati</taxon>
        <taxon>Pseudomonadota</taxon>
        <taxon>Alphaproteobacteria</taxon>
        <taxon>Rhodobacterales</taxon>
        <taxon>Paracoccaceae</taxon>
        <taxon>Stagnihabitans</taxon>
    </lineage>
</organism>
<keyword evidence="3" id="KW-1185">Reference proteome</keyword>
<protein>
    <submittedName>
        <fullName evidence="2">Uncharacterized protein</fullName>
    </submittedName>
</protein>
<feature type="region of interest" description="Disordered" evidence="1">
    <location>
        <begin position="1"/>
        <end position="20"/>
    </location>
</feature>
<reference evidence="2" key="1">
    <citation type="submission" date="2020-01" db="EMBL/GenBank/DDBJ databases">
        <authorList>
            <person name="Chen W.-M."/>
        </authorList>
    </citation>
    <scope>NUCLEOTIDE SEQUENCE</scope>
    <source>
        <strain evidence="2">CYK-10</strain>
    </source>
</reference>
<dbReference type="EMBL" id="JAABNR010000001">
    <property type="protein sequence ID" value="NBZ85971.1"/>
    <property type="molecule type" value="Genomic_DNA"/>
</dbReference>
<accession>A0AAE5BSX5</accession>
<gene>
    <name evidence="2" type="ORF">GV832_00105</name>
</gene>
<evidence type="ECO:0000313" key="2">
    <source>
        <dbReference type="EMBL" id="NBZ85971.1"/>
    </source>
</evidence>
<evidence type="ECO:0000313" key="3">
    <source>
        <dbReference type="Proteomes" id="UP001193501"/>
    </source>
</evidence>
<dbReference type="Proteomes" id="UP001193501">
    <property type="component" value="Unassembled WGS sequence"/>
</dbReference>
<proteinExistence type="predicted"/>
<name>A0AAE5BSX5_9RHOB</name>
<dbReference type="AlphaFoldDB" id="A0AAE5BSX5"/>